<dbReference type="AlphaFoldDB" id="A0A2S9V647"/>
<proteinExistence type="predicted"/>
<dbReference type="Proteomes" id="UP000238949">
    <property type="component" value="Unassembled WGS sequence"/>
</dbReference>
<name>A0A2S9V647_9ALTE</name>
<dbReference type="EMBL" id="PVNP01000196">
    <property type="protein sequence ID" value="PRO71930.1"/>
    <property type="molecule type" value="Genomic_DNA"/>
</dbReference>
<evidence type="ECO:0000313" key="1">
    <source>
        <dbReference type="EMBL" id="PRO71930.1"/>
    </source>
</evidence>
<comment type="caution">
    <text evidence="1">The sequence shown here is derived from an EMBL/GenBank/DDBJ whole genome shotgun (WGS) entry which is preliminary data.</text>
</comment>
<reference evidence="2" key="1">
    <citation type="journal article" date="2020" name="Int. J. Syst. Evol. Microbiol.">
        <title>Alteromonas alba sp. nov., a marine bacterium isolated from the seawater of the West Pacific Ocean.</title>
        <authorList>
            <person name="Sun C."/>
            <person name="Wu Y.-H."/>
            <person name="Xamxidin M."/>
            <person name="Cheng H."/>
            <person name="Xu X.-W."/>
        </authorList>
    </citation>
    <scope>NUCLEOTIDE SEQUENCE [LARGE SCALE GENOMIC DNA]</scope>
    <source>
        <strain evidence="2">190</strain>
    </source>
</reference>
<gene>
    <name evidence="1" type="ORF">C6Y40_19625</name>
</gene>
<evidence type="ECO:0000313" key="2">
    <source>
        <dbReference type="Proteomes" id="UP000238949"/>
    </source>
</evidence>
<organism evidence="1 2">
    <name type="scientific">Alteromonas alba</name>
    <dbReference type="NCBI Taxonomy" id="2079529"/>
    <lineage>
        <taxon>Bacteria</taxon>
        <taxon>Pseudomonadati</taxon>
        <taxon>Pseudomonadota</taxon>
        <taxon>Gammaproteobacteria</taxon>
        <taxon>Alteromonadales</taxon>
        <taxon>Alteromonadaceae</taxon>
        <taxon>Alteromonas/Salinimonas group</taxon>
        <taxon>Alteromonas</taxon>
    </lineage>
</organism>
<keyword evidence="2" id="KW-1185">Reference proteome</keyword>
<protein>
    <submittedName>
        <fullName evidence="1">Uncharacterized protein</fullName>
    </submittedName>
</protein>
<accession>A0A2S9V647</accession>
<sequence>MNKRRLSTDNLASNKLLLRVHTNTRFLRKTISGFSGKGILSVLYTHGVALHRASKGINRQTADGQAFTTGFLHLVKSKLLLIMGNRMVWAFEVYSLLKTIVLSLWDQALEVSHLQYF</sequence>